<dbReference type="Pfam" id="PF01527">
    <property type="entry name" value="HTH_Tnp_1"/>
    <property type="match status" value="1"/>
</dbReference>
<dbReference type="SUPFAM" id="SSF46689">
    <property type="entry name" value="Homeodomain-like"/>
    <property type="match status" value="1"/>
</dbReference>
<dbReference type="InterPro" id="IPR025948">
    <property type="entry name" value="HTH-like_dom"/>
</dbReference>
<dbReference type="InterPro" id="IPR036397">
    <property type="entry name" value="RNaseH_sf"/>
</dbReference>
<dbReference type="Proteomes" id="UP001561046">
    <property type="component" value="Unassembled WGS sequence"/>
</dbReference>
<dbReference type="InterPro" id="IPR001584">
    <property type="entry name" value="Integrase_cat-core"/>
</dbReference>
<dbReference type="Pfam" id="PF13276">
    <property type="entry name" value="HTH_21"/>
    <property type="match status" value="1"/>
</dbReference>
<evidence type="ECO:0000313" key="3">
    <source>
        <dbReference type="Proteomes" id="UP001561046"/>
    </source>
</evidence>
<dbReference type="InterPro" id="IPR002514">
    <property type="entry name" value="Transposase_8"/>
</dbReference>
<dbReference type="EMBL" id="JBFYGN010000041">
    <property type="protein sequence ID" value="MEX8195310.1"/>
    <property type="molecule type" value="Genomic_DNA"/>
</dbReference>
<dbReference type="Pfam" id="PF13683">
    <property type="entry name" value="rve_3"/>
    <property type="match status" value="1"/>
</dbReference>
<feature type="domain" description="Integrase catalytic" evidence="1">
    <location>
        <begin position="236"/>
        <end position="410"/>
    </location>
</feature>
<dbReference type="InterPro" id="IPR012337">
    <property type="entry name" value="RNaseH-like_sf"/>
</dbReference>
<keyword evidence="3" id="KW-1185">Reference proteome</keyword>
<sequence>MTRHTETIEVITRDQRRRRWSAAEKAALVRRTYEPGMSVSLVARQEGVSASLLFTWRRLEREGALVAVGAGEAVVPASELAAARAEIAKLQRILGKKTLENEILKEAVEIGRCKKVDCALTLVARGRSMKPVCLALSVARSNLHVRHHRASEWHDGRSRRTANHDDEALLADIRRHIAELPSYGYRRAGALLNRERRSQGQAALNHKRIYRIMARYQLLLPKAPKRRHSSRTHDGKVRVPMSNMRWCSDGFEIMCDSGQTVTATFAKDCCDREILAWQAWEGKGLPGEPVREMLIEAVERRFGAARVVPQGHELEFLTDNGSAYIAKETRSIARSLGLRPVTTPVCSPQSNGMAESFVNTFKRDYMSRMDLRDAPTVLAQLADAFEHFNEIHPHSGLKMMSPREFRRRQNLLVAQQG</sequence>
<protein>
    <submittedName>
        <fullName evidence="2">IS3 family transposase</fullName>
    </submittedName>
</protein>
<dbReference type="Gene3D" id="3.30.420.10">
    <property type="entry name" value="Ribonuclease H-like superfamily/Ribonuclease H"/>
    <property type="match status" value="1"/>
</dbReference>
<dbReference type="PANTHER" id="PTHR37936">
    <property type="entry name" value="TRANSPOSASE INSC FOR INSERTION ELEMENT IS2A-RELATED"/>
    <property type="match status" value="1"/>
</dbReference>
<dbReference type="SUPFAM" id="SSF53098">
    <property type="entry name" value="Ribonuclease H-like"/>
    <property type="match status" value="1"/>
</dbReference>
<organism evidence="2 3">
    <name type="scientific">Comamonas guangdongensis</name>
    <dbReference type="NCBI Taxonomy" id="510515"/>
    <lineage>
        <taxon>Bacteria</taxon>
        <taxon>Pseudomonadati</taxon>
        <taxon>Pseudomonadota</taxon>
        <taxon>Betaproteobacteria</taxon>
        <taxon>Burkholderiales</taxon>
        <taxon>Comamonadaceae</taxon>
        <taxon>Comamonas</taxon>
    </lineage>
</organism>
<evidence type="ECO:0000313" key="2">
    <source>
        <dbReference type="EMBL" id="MEX8195310.1"/>
    </source>
</evidence>
<evidence type="ECO:0000259" key="1">
    <source>
        <dbReference type="PROSITE" id="PS50994"/>
    </source>
</evidence>
<dbReference type="PROSITE" id="PS50994">
    <property type="entry name" value="INTEGRASE"/>
    <property type="match status" value="1"/>
</dbReference>
<accession>A0ABV4A0B9</accession>
<dbReference type="InterPro" id="IPR048020">
    <property type="entry name" value="Transpos_IS3"/>
</dbReference>
<dbReference type="PANTHER" id="PTHR37936:SF3">
    <property type="entry name" value="TRANSPOSASE INSC FOR INSERTION ELEMENT IS2A-RELATED"/>
    <property type="match status" value="1"/>
</dbReference>
<name>A0ABV4A0B9_9BURK</name>
<gene>
    <name evidence="2" type="ORF">AB6724_20970</name>
</gene>
<dbReference type="InterPro" id="IPR009057">
    <property type="entry name" value="Homeodomain-like_sf"/>
</dbReference>
<proteinExistence type="predicted"/>
<dbReference type="NCBIfam" id="NF033516">
    <property type="entry name" value="transpos_IS3"/>
    <property type="match status" value="1"/>
</dbReference>
<reference evidence="2 3" key="1">
    <citation type="journal article" date="2013" name="Int. J. Syst. Evol. Microbiol.">
        <title>Comamonas guangdongensis sp. nov., isolated from subterranean forest sediment, and emended description of the genus Comamonas.</title>
        <authorList>
            <person name="Zhang J."/>
            <person name="Wang Y."/>
            <person name="Zhou S."/>
            <person name="Wu C."/>
            <person name="He J."/>
            <person name="Li F."/>
        </authorList>
    </citation>
    <scope>NUCLEOTIDE SEQUENCE [LARGE SCALE GENOMIC DNA]</scope>
    <source>
        <strain evidence="2 3">CCTCC AB2011133</strain>
    </source>
</reference>
<comment type="caution">
    <text evidence="2">The sequence shown here is derived from an EMBL/GenBank/DDBJ whole genome shotgun (WGS) entry which is preliminary data.</text>
</comment>